<feature type="domain" description="Peptidase S1" evidence="12">
    <location>
        <begin position="24"/>
        <end position="255"/>
    </location>
</feature>
<dbReference type="PROSITE" id="PS00135">
    <property type="entry name" value="TRYPSIN_SER"/>
    <property type="match status" value="1"/>
</dbReference>
<dbReference type="PROSITE" id="PS50240">
    <property type="entry name" value="TRYPSIN_DOM"/>
    <property type="match status" value="1"/>
</dbReference>
<dbReference type="SUPFAM" id="SSF50494">
    <property type="entry name" value="Trypsin-like serine proteases"/>
    <property type="match status" value="1"/>
</dbReference>
<evidence type="ECO:0000256" key="9">
    <source>
        <dbReference type="ARBA" id="ARBA00038868"/>
    </source>
</evidence>
<evidence type="ECO:0000256" key="8">
    <source>
        <dbReference type="ARBA" id="ARBA00036320"/>
    </source>
</evidence>
<keyword evidence="3" id="KW-0964">Secreted</keyword>
<dbReference type="EC" id="3.4.21.4" evidence="9"/>
<dbReference type="SMART" id="SM00020">
    <property type="entry name" value="Tryp_SPc"/>
    <property type="match status" value="1"/>
</dbReference>
<dbReference type="CDD" id="cd00190">
    <property type="entry name" value="Tryp_SPc"/>
    <property type="match status" value="1"/>
</dbReference>
<dbReference type="FunFam" id="2.40.10.10:FF:000047">
    <property type="entry name" value="Trypsin eta"/>
    <property type="match status" value="1"/>
</dbReference>
<gene>
    <name evidence="14" type="ORF">ABMA27_006560</name>
    <name evidence="13" type="ORF">ABMA28_006817</name>
</gene>
<dbReference type="PRINTS" id="PR00722">
    <property type="entry name" value="CHYMOTRYPSIN"/>
</dbReference>
<dbReference type="Proteomes" id="UP001549920">
    <property type="component" value="Unassembled WGS sequence"/>
</dbReference>
<dbReference type="PROSITE" id="PS00134">
    <property type="entry name" value="TRYPSIN_HIS"/>
    <property type="match status" value="1"/>
</dbReference>
<sequence>MRLVLLFWICCVAVNAVPERQNKIVGGTETSVNQYPEVASLLYSYYGVSFSQACGGSILNSRSILTAAHCVEGDAPRNWRIRVGSSYANSGGSVHQVGTIITHSNYNSNTHDNDVAILRSATTIIYSTLVQQSTIAGSSYILGDNQPVWAIGWGTTSSGGSASERLRHVQVWAVNQAVCKQRYAQAGNTVTDNMLCSGWLDVGGRDQCQGDSGGPLFHNKVVVGICSWGRGCAQAYYPGVNTRVSRFTPWIQANA</sequence>
<evidence type="ECO:0000256" key="11">
    <source>
        <dbReference type="SAM" id="SignalP"/>
    </source>
</evidence>
<dbReference type="InterPro" id="IPR009003">
    <property type="entry name" value="Peptidase_S1_PA"/>
</dbReference>
<keyword evidence="11" id="KW-0732">Signal</keyword>
<evidence type="ECO:0000259" key="12">
    <source>
        <dbReference type="PROSITE" id="PS50240"/>
    </source>
</evidence>
<evidence type="ECO:0000256" key="2">
    <source>
        <dbReference type="ARBA" id="ARBA00007664"/>
    </source>
</evidence>
<feature type="signal peptide" evidence="11">
    <location>
        <begin position="1"/>
        <end position="16"/>
    </location>
</feature>
<evidence type="ECO:0000256" key="4">
    <source>
        <dbReference type="ARBA" id="ARBA00022670"/>
    </source>
</evidence>
<dbReference type="InterPro" id="IPR043504">
    <property type="entry name" value="Peptidase_S1_PA_chymotrypsin"/>
</dbReference>
<dbReference type="InterPro" id="IPR050430">
    <property type="entry name" value="Peptidase_S1"/>
</dbReference>
<dbReference type="Pfam" id="PF00089">
    <property type="entry name" value="Trypsin"/>
    <property type="match status" value="1"/>
</dbReference>
<evidence type="ECO:0000256" key="3">
    <source>
        <dbReference type="ARBA" id="ARBA00022525"/>
    </source>
</evidence>
<comment type="subcellular location">
    <subcellularLocation>
        <location evidence="1">Secreted</location>
    </subcellularLocation>
</comment>
<dbReference type="GO" id="GO:0005576">
    <property type="term" value="C:extracellular region"/>
    <property type="evidence" value="ECO:0007669"/>
    <property type="project" value="UniProtKB-SubCell"/>
</dbReference>
<accession>A0ABD0TNG1</accession>
<keyword evidence="15" id="KW-1185">Reference proteome</keyword>
<evidence type="ECO:0000313" key="13">
    <source>
        <dbReference type="EMBL" id="KAL0850908.1"/>
    </source>
</evidence>
<dbReference type="PANTHER" id="PTHR24276:SF98">
    <property type="entry name" value="FI18310P1-RELATED"/>
    <property type="match status" value="1"/>
</dbReference>
<dbReference type="InterPro" id="IPR018114">
    <property type="entry name" value="TRYPSIN_HIS"/>
</dbReference>
<keyword evidence="5 10" id="KW-0378">Hydrolase</keyword>
<evidence type="ECO:0000313" key="14">
    <source>
        <dbReference type="EMBL" id="KAL0901268.1"/>
    </source>
</evidence>
<dbReference type="GO" id="GO:0004252">
    <property type="term" value="F:serine-type endopeptidase activity"/>
    <property type="evidence" value="ECO:0007669"/>
    <property type="project" value="UniProtKB-EC"/>
</dbReference>
<comment type="caution">
    <text evidence="13">The sequence shown here is derived from an EMBL/GenBank/DDBJ whole genome shotgun (WGS) entry which is preliminary data.</text>
</comment>
<dbReference type="EMBL" id="JBEUOH010000002">
    <property type="protein sequence ID" value="KAL0901268.1"/>
    <property type="molecule type" value="Genomic_DNA"/>
</dbReference>
<dbReference type="Gene3D" id="2.40.10.10">
    <property type="entry name" value="Trypsin-like serine proteases"/>
    <property type="match status" value="1"/>
</dbReference>
<keyword evidence="6 10" id="KW-0720">Serine protease</keyword>
<evidence type="ECO:0000256" key="6">
    <source>
        <dbReference type="ARBA" id="ARBA00022825"/>
    </source>
</evidence>
<dbReference type="InterPro" id="IPR033116">
    <property type="entry name" value="TRYPSIN_SER"/>
</dbReference>
<evidence type="ECO:0000256" key="1">
    <source>
        <dbReference type="ARBA" id="ARBA00004613"/>
    </source>
</evidence>
<evidence type="ECO:0000256" key="5">
    <source>
        <dbReference type="ARBA" id="ARBA00022801"/>
    </source>
</evidence>
<name>A0ABD0TNG1_LOXSC</name>
<dbReference type="GO" id="GO:0016485">
    <property type="term" value="P:protein processing"/>
    <property type="evidence" value="ECO:0007669"/>
    <property type="project" value="UniProtKB-ARBA"/>
</dbReference>
<keyword evidence="4 10" id="KW-0645">Protease</keyword>
<dbReference type="InterPro" id="IPR001254">
    <property type="entry name" value="Trypsin_dom"/>
</dbReference>
<evidence type="ECO:0000256" key="10">
    <source>
        <dbReference type="RuleBase" id="RU363034"/>
    </source>
</evidence>
<proteinExistence type="inferred from homology"/>
<dbReference type="Proteomes" id="UP001549921">
    <property type="component" value="Unassembled WGS sequence"/>
</dbReference>
<dbReference type="EMBL" id="JBEDNZ010000002">
    <property type="protein sequence ID" value="KAL0850908.1"/>
    <property type="molecule type" value="Genomic_DNA"/>
</dbReference>
<comment type="catalytic activity">
    <reaction evidence="8">
        <text>Preferential cleavage: Arg-|-Xaa, Lys-|-Xaa.</text>
        <dbReference type="EC" id="3.4.21.4"/>
    </reaction>
</comment>
<dbReference type="InterPro" id="IPR001314">
    <property type="entry name" value="Peptidase_S1A"/>
</dbReference>
<evidence type="ECO:0000313" key="15">
    <source>
        <dbReference type="Proteomes" id="UP001549920"/>
    </source>
</evidence>
<dbReference type="PANTHER" id="PTHR24276">
    <property type="entry name" value="POLYSERASE-RELATED"/>
    <property type="match status" value="1"/>
</dbReference>
<organism evidence="13 16">
    <name type="scientific">Loxostege sticticalis</name>
    <name type="common">Beet webworm moth</name>
    <dbReference type="NCBI Taxonomy" id="481309"/>
    <lineage>
        <taxon>Eukaryota</taxon>
        <taxon>Metazoa</taxon>
        <taxon>Ecdysozoa</taxon>
        <taxon>Arthropoda</taxon>
        <taxon>Hexapoda</taxon>
        <taxon>Insecta</taxon>
        <taxon>Pterygota</taxon>
        <taxon>Neoptera</taxon>
        <taxon>Endopterygota</taxon>
        <taxon>Lepidoptera</taxon>
        <taxon>Glossata</taxon>
        <taxon>Ditrysia</taxon>
        <taxon>Pyraloidea</taxon>
        <taxon>Crambidae</taxon>
        <taxon>Pyraustinae</taxon>
        <taxon>Loxostege</taxon>
    </lineage>
</organism>
<protein>
    <recommendedName>
        <fullName evidence="9">trypsin</fullName>
        <ecNumber evidence="9">3.4.21.4</ecNumber>
    </recommendedName>
</protein>
<comment type="similarity">
    <text evidence="2">Belongs to the peptidase S1 family.</text>
</comment>
<feature type="chain" id="PRO_5044723027" description="trypsin" evidence="11">
    <location>
        <begin position="17"/>
        <end position="255"/>
    </location>
</feature>
<evidence type="ECO:0000313" key="16">
    <source>
        <dbReference type="Proteomes" id="UP001549921"/>
    </source>
</evidence>
<keyword evidence="7" id="KW-1015">Disulfide bond</keyword>
<reference evidence="15 16" key="1">
    <citation type="submission" date="2024-06" db="EMBL/GenBank/DDBJ databases">
        <title>A chromosome-level genome assembly of beet webworm, Loxostege sticticalis.</title>
        <authorList>
            <person name="Zhang Y."/>
        </authorList>
    </citation>
    <scope>NUCLEOTIDE SEQUENCE [LARGE SCALE GENOMIC DNA]</scope>
    <source>
        <strain evidence="14">AQ026</strain>
        <strain evidence="13">AQ028</strain>
        <tissue evidence="13">Male pupae</tissue>
        <tissue evidence="14">Whole body</tissue>
    </source>
</reference>
<dbReference type="AlphaFoldDB" id="A0ABD0TNG1"/>
<evidence type="ECO:0000256" key="7">
    <source>
        <dbReference type="ARBA" id="ARBA00023157"/>
    </source>
</evidence>